<gene>
    <name evidence="1" type="ORF">D934_09800</name>
</gene>
<reference evidence="1 2" key="1">
    <citation type="submission" date="2013-08" db="EMBL/GenBank/DDBJ databases">
        <authorList>
            <person name="Stouthamer R."/>
            <person name="Nunney L."/>
        </authorList>
    </citation>
    <scope>NUCLEOTIDE SEQUENCE [LARGE SCALE GENOMIC DNA]</scope>
    <source>
        <strain evidence="2">ann-1</strain>
    </source>
</reference>
<evidence type="ECO:0000313" key="2">
    <source>
        <dbReference type="Proteomes" id="UP000027215"/>
    </source>
</evidence>
<dbReference type="KEGG" id="xfs:D934_09800"/>
<dbReference type="Proteomes" id="UP000027215">
    <property type="component" value="Chromosome"/>
</dbReference>
<dbReference type="EMBL" id="CP006696">
    <property type="protein sequence ID" value="AIC11479.1"/>
    <property type="molecule type" value="Genomic_DNA"/>
</dbReference>
<protein>
    <submittedName>
        <fullName evidence="1">Uncharacterized protein</fullName>
    </submittedName>
</protein>
<sequence>MQDALFSGAPLHFEGCSKRFQGGASNIGMVQIRTEKMTCLDPSHRNACLEVPPHFDFQGSRSAEVAPRYA</sequence>
<proteinExistence type="predicted"/>
<dbReference type="HOGENOM" id="CLU_2756949_0_0_6"/>
<dbReference type="AlphaFoldDB" id="A0A060H3Z8"/>
<organism evidence="1 2">
    <name type="scientific">Xylella fastidiosa subsp. sandyi Ann-1</name>
    <dbReference type="NCBI Taxonomy" id="155920"/>
    <lineage>
        <taxon>Bacteria</taxon>
        <taxon>Pseudomonadati</taxon>
        <taxon>Pseudomonadota</taxon>
        <taxon>Gammaproteobacteria</taxon>
        <taxon>Lysobacterales</taxon>
        <taxon>Lysobacteraceae</taxon>
        <taxon>Xylella</taxon>
    </lineage>
</organism>
<accession>A0A060H3Z8</accession>
<dbReference type="PATRIC" id="fig|155920.8.peg.2287"/>
<evidence type="ECO:0000313" key="1">
    <source>
        <dbReference type="EMBL" id="AIC11479.1"/>
    </source>
</evidence>
<name>A0A060H3Z8_XYLFS</name>